<accession>A0A401WXY1</accession>
<protein>
    <recommendedName>
        <fullName evidence="5">Tetratricopeptide repeat family protein</fullName>
    </recommendedName>
</protein>
<feature type="compositionally biased region" description="Polar residues" evidence="1">
    <location>
        <begin position="162"/>
        <end position="187"/>
    </location>
</feature>
<dbReference type="SUPFAM" id="SSF48452">
    <property type="entry name" value="TPR-like"/>
    <property type="match status" value="1"/>
</dbReference>
<proteinExistence type="predicted"/>
<evidence type="ECO:0000256" key="2">
    <source>
        <dbReference type="SAM" id="SignalP"/>
    </source>
</evidence>
<evidence type="ECO:0008006" key="5">
    <source>
        <dbReference type="Google" id="ProtNLM"/>
    </source>
</evidence>
<dbReference type="InterPro" id="IPR011990">
    <property type="entry name" value="TPR-like_helical_dom_sf"/>
</dbReference>
<evidence type="ECO:0000313" key="3">
    <source>
        <dbReference type="EMBL" id="GCD54166.1"/>
    </source>
</evidence>
<evidence type="ECO:0000313" key="4">
    <source>
        <dbReference type="Proteomes" id="UP000287300"/>
    </source>
</evidence>
<reference evidence="3 4" key="1">
    <citation type="submission" date="2016-06" db="EMBL/GenBank/DDBJ databases">
        <title>Acetobacter pasteurianus NBRC 3188 whole genome sequencing project.</title>
        <authorList>
            <person name="Matsutani M."/>
            <person name="Shiwa Y."/>
            <person name="Okamoto-Kainuma A."/>
            <person name="Ishikawa M."/>
            <person name="Koizumi Y."/>
            <person name="Yoshikawa H."/>
            <person name="Yakushi T."/>
            <person name="Matsushita K."/>
        </authorList>
    </citation>
    <scope>NUCLEOTIDE SEQUENCE [LARGE SCALE GENOMIC DNA]</scope>
    <source>
        <strain evidence="3 4">NBRC 3188</strain>
    </source>
</reference>
<dbReference type="AlphaFoldDB" id="A0A401WXY1"/>
<feature type="chain" id="PRO_5019220386" description="Tetratricopeptide repeat family protein" evidence="2">
    <location>
        <begin position="40"/>
        <end position="921"/>
    </location>
</feature>
<evidence type="ECO:0000256" key="1">
    <source>
        <dbReference type="SAM" id="MobiDB-lite"/>
    </source>
</evidence>
<organism evidence="3 4">
    <name type="scientific">Acetobacter pasteurianus NBRC 3188</name>
    <dbReference type="NCBI Taxonomy" id="1226663"/>
    <lineage>
        <taxon>Bacteria</taxon>
        <taxon>Pseudomonadati</taxon>
        <taxon>Pseudomonadota</taxon>
        <taxon>Alphaproteobacteria</taxon>
        <taxon>Acetobacterales</taxon>
        <taxon>Acetobacteraceae</taxon>
        <taxon>Acetobacter</taxon>
    </lineage>
</organism>
<feature type="region of interest" description="Disordered" evidence="1">
    <location>
        <begin position="135"/>
        <end position="187"/>
    </location>
</feature>
<dbReference type="Gene3D" id="1.25.40.10">
    <property type="entry name" value="Tetratricopeptide repeat domain"/>
    <property type="match status" value="1"/>
</dbReference>
<dbReference type="Proteomes" id="UP000287300">
    <property type="component" value="Unassembled WGS sequence"/>
</dbReference>
<gene>
    <name evidence="3" type="ORF">NBRC3188_2863</name>
</gene>
<keyword evidence="2" id="KW-0732">Signal</keyword>
<comment type="caution">
    <text evidence="3">The sequence shown here is derived from an EMBL/GenBank/DDBJ whole genome shotgun (WGS) entry which is preliminary data.</text>
</comment>
<feature type="signal peptide" evidence="2">
    <location>
        <begin position="1"/>
        <end position="39"/>
    </location>
</feature>
<dbReference type="EMBL" id="BDES01000077">
    <property type="protein sequence ID" value="GCD54166.1"/>
    <property type="molecule type" value="Genomic_DNA"/>
</dbReference>
<name>A0A401WXY1_ACEPA</name>
<sequence length="921" mass="99389">MIRHSNLKIGLRDFSFSSGLCGALVLSGAMFAFSDFANAQTTATLSSLLNQDQDKIERASKPEGVTVSDHPKSKTLKNHKKIEHVAPHVLAGKASEQNRNREIKNNQDLSEDLLLKGLPEGWSAHVVGINDIRKGGAQRATEPSAASDHSSLFGTKSKDTSTDNTQRSVPGQGSENGLDNGDSTNSSFSSHRILIPVPANMGLAAYQSGRYFVIVVDNAEPMNTSALRGDGIFAGLRVETIADATIITIPLVDTRQLYLSQQSNGWILGDEPPPGNDYGDRRVINPRLSNDGLLFPLRHPGRVLSIKDPATGRTVLIGTSASDDGGILSLRRSHDYDVWPSLEGIIIDDHAPPTVEMKATPEGDLLSINGKNIPDPSEAVFASDVDLKWLGLKNQPLDQLQENYRAAVIAAADSEPADRFAKRLEAAKAAFGVGAFPDARAIMTVALEDDPEEAFRTDVRFLLGAIELMCGNVDGAALLDGPWPDGDKRATQMWKGLYHAAAGGDDEEAAHLLATDFDRLLNYPQSLKDVLLAPVTEHIARYGKPEDRLVLDKVPESSFAKLARVLSRMRDIPSDAHKDDKAITDVLTEFTDLAGDKDPTISEKAVESGTILRLKSGLLSPEDAALVFSQLLPDGRLSGREVSVRMAQADAYIRAKRWSDALAALDKAQRTLSSRSEPDITPMVYQALSGIAQEANPTNLKSGQVQPSLIKDAAMLRAHLPDIPPGPQKADVLMAYGKMLLNLGLTDEASQAFSNSVPMFQDPVSKAIAGEGLADSFIQRGMFDEASEALANTNSPGLPKDVLEGRGRVAARIAMSSGKPEVALYLLGADQNDIAADMRARIHEARDEWSPAVSDVILMVKKRVPEAGELNIDQQLLCLRLASDASRAGDVGTLEWISNRVGDRKFAGDTERLFRLLVSSP</sequence>